<reference evidence="2" key="1">
    <citation type="journal article" date="2010" name="Stand. Genomic Sci.">
        <title>Complete genome sequence of 'Thermobaculum terrenum' type strain (YNP1).</title>
        <authorList>
            <person name="Kiss H."/>
            <person name="Cleland D."/>
            <person name="Lapidus A."/>
            <person name="Lucas S."/>
            <person name="Glavina Del Rio T."/>
            <person name="Nolan M."/>
            <person name="Tice H."/>
            <person name="Han C."/>
            <person name="Goodwin L."/>
            <person name="Pitluck S."/>
            <person name="Liolios K."/>
            <person name="Ivanova N."/>
            <person name="Mavromatis K."/>
            <person name="Ovchinnikova G."/>
            <person name="Pati A."/>
            <person name="Chen A."/>
            <person name="Palaniappan K."/>
            <person name="Land M."/>
            <person name="Hauser L."/>
            <person name="Chang Y."/>
            <person name="Jeffries C."/>
            <person name="Lu M."/>
            <person name="Brettin T."/>
            <person name="Detter J."/>
            <person name="Goker M."/>
            <person name="Tindall B."/>
            <person name="Beck B."/>
            <person name="McDermott T."/>
            <person name="Woyke T."/>
            <person name="Bristow J."/>
            <person name="Eisen J."/>
            <person name="Markowitz V."/>
            <person name="Hugenholtz P."/>
            <person name="Kyrpides N."/>
            <person name="Klenk H."/>
            <person name="Cheng J."/>
        </authorList>
    </citation>
    <scope>NUCLEOTIDE SEQUENCE [LARGE SCALE GENOMIC DNA]</scope>
    <source>
        <strain evidence="2">ATCC BAA-798 / YNP1</strain>
    </source>
</reference>
<gene>
    <name evidence="1" type="ordered locus">Tter_0753</name>
</gene>
<dbReference type="KEGG" id="ttr:Tter_0753"/>
<name>D1CFG4_THET1</name>
<dbReference type="EMBL" id="CP001825">
    <property type="protein sequence ID" value="ACZ41670.1"/>
    <property type="molecule type" value="Genomic_DNA"/>
</dbReference>
<evidence type="ECO:0000313" key="2">
    <source>
        <dbReference type="Proteomes" id="UP000000323"/>
    </source>
</evidence>
<dbReference type="AlphaFoldDB" id="D1CFG4"/>
<dbReference type="STRING" id="525904.Tter_0753"/>
<proteinExistence type="predicted"/>
<protein>
    <submittedName>
        <fullName evidence="1">Uncharacterized protein</fullName>
    </submittedName>
</protein>
<dbReference type="HOGENOM" id="CLU_1824443_0_0_0"/>
<keyword evidence="2" id="KW-1185">Reference proteome</keyword>
<accession>D1CFG4</accession>
<dbReference type="Proteomes" id="UP000000323">
    <property type="component" value="Chromosome 1"/>
</dbReference>
<evidence type="ECO:0000313" key="1">
    <source>
        <dbReference type="EMBL" id="ACZ41670.1"/>
    </source>
</evidence>
<sequence length="141" mass="15868">MLLLVSVIIAASTCIYGWINYPLHAALVNKWEGPSNYRVSSGYCSRLRGILPRMNPDPPEILKIGNQSFVRDSESRLPVDAQYQGYKFRRWLLYKSGEDGGIYLVTEGGTQVTKYEPGSCKLATRLNLFILRPPVAPEHAH</sequence>
<organism evidence="1 2">
    <name type="scientific">Thermobaculum terrenum (strain ATCC BAA-798 / CCMEE 7001 / YNP1)</name>
    <dbReference type="NCBI Taxonomy" id="525904"/>
    <lineage>
        <taxon>Bacteria</taxon>
        <taxon>Bacillati</taxon>
        <taxon>Chloroflexota</taxon>
        <taxon>Chloroflexia</taxon>
        <taxon>Candidatus Thermobaculales</taxon>
        <taxon>Candidatus Thermobaculaceae</taxon>
        <taxon>Thermobaculum</taxon>
    </lineage>
</organism>